<feature type="region of interest" description="Disordered" evidence="5">
    <location>
        <begin position="156"/>
        <end position="183"/>
    </location>
</feature>
<dbReference type="SUPFAM" id="SSF90229">
    <property type="entry name" value="CCCH zinc finger"/>
    <property type="match status" value="1"/>
</dbReference>
<dbReference type="InterPro" id="IPR000571">
    <property type="entry name" value="Znf_CCCH"/>
</dbReference>
<reference evidence="8" key="1">
    <citation type="submission" date="2024-07" db="EMBL/GenBank/DDBJ databases">
        <title>Two chromosome-level genome assemblies of Korean endemic species Abeliophyllum distichum and Forsythia ovata (Oleaceae).</title>
        <authorList>
            <person name="Jang H."/>
        </authorList>
    </citation>
    <scope>NUCLEOTIDE SEQUENCE [LARGE SCALE GENOMIC DNA]</scope>
</reference>
<organism evidence="7 8">
    <name type="scientific">Abeliophyllum distichum</name>
    <dbReference type="NCBI Taxonomy" id="126358"/>
    <lineage>
        <taxon>Eukaryota</taxon>
        <taxon>Viridiplantae</taxon>
        <taxon>Streptophyta</taxon>
        <taxon>Embryophyta</taxon>
        <taxon>Tracheophyta</taxon>
        <taxon>Spermatophyta</taxon>
        <taxon>Magnoliopsida</taxon>
        <taxon>eudicotyledons</taxon>
        <taxon>Gunneridae</taxon>
        <taxon>Pentapetalae</taxon>
        <taxon>asterids</taxon>
        <taxon>lamiids</taxon>
        <taxon>Lamiales</taxon>
        <taxon>Oleaceae</taxon>
        <taxon>Forsythieae</taxon>
        <taxon>Abeliophyllum</taxon>
    </lineage>
</organism>
<dbReference type="PROSITE" id="PS50103">
    <property type="entry name" value="ZF_C3H1"/>
    <property type="match status" value="1"/>
</dbReference>
<accession>A0ABD1QGV4</accession>
<evidence type="ECO:0000256" key="2">
    <source>
        <dbReference type="ARBA" id="ARBA00022771"/>
    </source>
</evidence>
<dbReference type="InterPro" id="IPR052650">
    <property type="entry name" value="Zinc_finger_CCCH"/>
</dbReference>
<name>A0ABD1QGV4_9LAMI</name>
<feature type="compositionally biased region" description="Low complexity" evidence="5">
    <location>
        <begin position="395"/>
        <end position="412"/>
    </location>
</feature>
<feature type="domain" description="C3H1-type" evidence="6">
    <location>
        <begin position="264"/>
        <end position="291"/>
    </location>
</feature>
<evidence type="ECO:0000256" key="3">
    <source>
        <dbReference type="ARBA" id="ARBA00022833"/>
    </source>
</evidence>
<feature type="zinc finger region" description="C3H1-type" evidence="4">
    <location>
        <begin position="264"/>
        <end position="291"/>
    </location>
</feature>
<comment type="caution">
    <text evidence="7">The sequence shown here is derived from an EMBL/GenBank/DDBJ whole genome shotgun (WGS) entry which is preliminary data.</text>
</comment>
<evidence type="ECO:0000259" key="6">
    <source>
        <dbReference type="PROSITE" id="PS50103"/>
    </source>
</evidence>
<proteinExistence type="predicted"/>
<keyword evidence="1 4" id="KW-0479">Metal-binding</keyword>
<keyword evidence="8" id="KW-1185">Reference proteome</keyword>
<dbReference type="PANTHER" id="PTHR36886">
    <property type="entry name" value="PROTEIN FRIGIDA-ESSENTIAL 1"/>
    <property type="match status" value="1"/>
</dbReference>
<gene>
    <name evidence="7" type="ORF">Adt_36072</name>
</gene>
<dbReference type="InterPro" id="IPR036855">
    <property type="entry name" value="Znf_CCCH_sf"/>
</dbReference>
<evidence type="ECO:0000256" key="5">
    <source>
        <dbReference type="SAM" id="MobiDB-lite"/>
    </source>
</evidence>
<evidence type="ECO:0000256" key="1">
    <source>
        <dbReference type="ARBA" id="ARBA00022723"/>
    </source>
</evidence>
<dbReference type="GO" id="GO:0008270">
    <property type="term" value="F:zinc ion binding"/>
    <property type="evidence" value="ECO:0007669"/>
    <property type="project" value="UniProtKB-KW"/>
</dbReference>
<dbReference type="EMBL" id="JBFOLK010000011">
    <property type="protein sequence ID" value="KAL2475336.1"/>
    <property type="molecule type" value="Genomic_DNA"/>
</dbReference>
<evidence type="ECO:0000256" key="4">
    <source>
        <dbReference type="PROSITE-ProRule" id="PRU00723"/>
    </source>
</evidence>
<feature type="compositionally biased region" description="Basic and acidic residues" evidence="5">
    <location>
        <begin position="161"/>
        <end position="183"/>
    </location>
</feature>
<evidence type="ECO:0000313" key="8">
    <source>
        <dbReference type="Proteomes" id="UP001604336"/>
    </source>
</evidence>
<keyword evidence="2 4" id="KW-0863">Zinc-finger</keyword>
<dbReference type="AlphaFoldDB" id="A0ABD1QGV4"/>
<feature type="compositionally biased region" description="Acidic residues" evidence="5">
    <location>
        <begin position="74"/>
        <end position="101"/>
    </location>
</feature>
<dbReference type="Pfam" id="PF00642">
    <property type="entry name" value="zf-CCCH"/>
    <property type="match status" value="1"/>
</dbReference>
<keyword evidence="3 4" id="KW-0862">Zinc</keyword>
<evidence type="ECO:0000313" key="7">
    <source>
        <dbReference type="EMBL" id="KAL2475336.1"/>
    </source>
</evidence>
<feature type="region of interest" description="Disordered" evidence="5">
    <location>
        <begin position="394"/>
        <end position="413"/>
    </location>
</feature>
<protein>
    <submittedName>
        <fullName evidence="7">Zinc finger family protein</fullName>
    </submittedName>
</protein>
<dbReference type="PANTHER" id="PTHR36886:SF3">
    <property type="entry name" value="PROTEIN FRIGIDA-ESSENTIAL 1"/>
    <property type="match status" value="1"/>
</dbReference>
<sequence length="684" mass="76395">MHFPIYKPHERYRLLLNSPTQKGNTDSESLQLNTYKVIADLPSLGNKMPSPSVGAVADLAPLQPSKPSSSYVDNNDDDAEIEYEEVEEEIEVEEEEDEIGEDLTPIREENNQNDTSRVMEPNEHEEHVTSGSVTPGIPISNPQGIHAIEESSGNFILTESSETRPKEEPCLNGERTSKDSDQKALCDSEGINELKTKSSAGVDTDLSMIDNSRKKVNVDNIVEKNFQTAVEAAENTKLMSSRLDAPHMRPRDFSSTAEFSGENKRPRIICEFHAKGWCIKGNSCRFLHIKERDLEAVKKKSEFSAGEASSVAHLPTRESEEKWKSNSEKYIHYASPLVKGSSSNYRNTAFHGDFSSCSSIISDNYRSTGISSYGTSIEGMIDKKSQFISRDHSSRGLSHSLSRPPFSFSSSSWNTEALPTRKLLESSREHYTFVSSSLQRSSSSFSGSESESLSRNIVIRDADHAAGYKTKTSSDDWEPSVPFRPSHSITQKLLFQENLYDPIRHSIEQTNVGDGLLKSYSDQGATIKNTHLQSNNSQEDEKLLNSARVKDLKKVSTTSSGSRLEGDRSMNKIEPKVEEVSQNNEHDIDMKTDGHVQTESKTLKYFQTALVEFVKDLVKPTWREGLLSRDAHKLIVKKAVDKVLSTLQPDQIPSTDESVNLYLSVSQPKLAKLVEGYIDKYGKS</sequence>
<feature type="region of interest" description="Disordered" evidence="5">
    <location>
        <begin position="45"/>
        <end position="144"/>
    </location>
</feature>
<dbReference type="Proteomes" id="UP001604336">
    <property type="component" value="Unassembled WGS sequence"/>
</dbReference>